<dbReference type="PANTHER" id="PTHR33376">
    <property type="match status" value="1"/>
</dbReference>
<dbReference type="PANTHER" id="PTHR33376:SF5">
    <property type="entry name" value="EXTRACYTOPLASMIC SOLUTE RECEPTOR PROTEIN"/>
    <property type="match status" value="1"/>
</dbReference>
<proteinExistence type="predicted"/>
<accession>A6DRT3</accession>
<dbReference type="GO" id="GO:0055085">
    <property type="term" value="P:transmembrane transport"/>
    <property type="evidence" value="ECO:0007669"/>
    <property type="project" value="InterPro"/>
</dbReference>
<dbReference type="OrthoDB" id="9780733at2"/>
<feature type="binding site" evidence="2">
    <location>
        <position position="179"/>
    </location>
    <ligand>
        <name>substrate</name>
    </ligand>
</feature>
<dbReference type="GO" id="GO:0031317">
    <property type="term" value="C:tripartite ATP-independent periplasmic transporter complex"/>
    <property type="evidence" value="ECO:0007669"/>
    <property type="project" value="InterPro"/>
</dbReference>
<dbReference type="InterPro" id="IPR038404">
    <property type="entry name" value="TRAP_DctP_sf"/>
</dbReference>
<dbReference type="AlphaFoldDB" id="A6DRT3"/>
<keyword evidence="5" id="KW-1185">Reference proteome</keyword>
<gene>
    <name evidence="4" type="ORF">LNTAR_25030</name>
</gene>
<evidence type="ECO:0000313" key="4">
    <source>
        <dbReference type="EMBL" id="EDM25618.1"/>
    </source>
</evidence>
<evidence type="ECO:0000313" key="5">
    <source>
        <dbReference type="Proteomes" id="UP000004947"/>
    </source>
</evidence>
<dbReference type="EMBL" id="ABCK01000026">
    <property type="protein sequence ID" value="EDM25618.1"/>
    <property type="molecule type" value="Genomic_DNA"/>
</dbReference>
<dbReference type="GO" id="GO:0046872">
    <property type="term" value="F:metal ion binding"/>
    <property type="evidence" value="ECO:0007669"/>
    <property type="project" value="UniProtKB-KW"/>
</dbReference>
<dbReference type="InterPro" id="IPR018389">
    <property type="entry name" value="DctP_fam"/>
</dbReference>
<dbReference type="PROSITE" id="PS51257">
    <property type="entry name" value="PROKAR_LIPOPROTEIN"/>
    <property type="match status" value="1"/>
</dbReference>
<dbReference type="CDD" id="cd13604">
    <property type="entry name" value="PBP2_TRAP_ketoacid_lactate_like"/>
    <property type="match status" value="1"/>
</dbReference>
<dbReference type="eggNOG" id="COG4663">
    <property type="taxonomic scope" value="Bacteria"/>
</dbReference>
<protein>
    <submittedName>
        <fullName evidence="4">Extracellular solute-binding protein, family 7</fullName>
    </submittedName>
</protein>
<dbReference type="Proteomes" id="UP000004947">
    <property type="component" value="Unassembled WGS sequence"/>
</dbReference>
<comment type="caution">
    <text evidence="4">The sequence shown here is derived from an EMBL/GenBank/DDBJ whole genome shotgun (WGS) entry which is preliminary data.</text>
</comment>
<evidence type="ECO:0000256" key="3">
    <source>
        <dbReference type="PIRSR" id="PIRSR039026-2"/>
    </source>
</evidence>
<feature type="binding site" evidence="3">
    <location>
        <position position="216"/>
    </location>
    <ligand>
        <name>substrate</name>
    </ligand>
</feature>
<evidence type="ECO:0000256" key="2">
    <source>
        <dbReference type="PIRSR" id="PIRSR039026-1"/>
    </source>
</evidence>
<evidence type="ECO:0000256" key="1">
    <source>
        <dbReference type="ARBA" id="ARBA00022729"/>
    </source>
</evidence>
<feature type="binding site" evidence="3">
    <location>
        <position position="217"/>
    </location>
    <ligand>
        <name>Na(+)</name>
        <dbReference type="ChEBI" id="CHEBI:29101"/>
    </ligand>
</feature>
<dbReference type="STRING" id="313628.LNTAR_25030"/>
<organism evidence="4 5">
    <name type="scientific">Lentisphaera araneosa HTCC2155</name>
    <dbReference type="NCBI Taxonomy" id="313628"/>
    <lineage>
        <taxon>Bacteria</taxon>
        <taxon>Pseudomonadati</taxon>
        <taxon>Lentisphaerota</taxon>
        <taxon>Lentisphaeria</taxon>
        <taxon>Lentisphaerales</taxon>
        <taxon>Lentisphaeraceae</taxon>
        <taxon>Lentisphaera</taxon>
    </lineage>
</organism>
<dbReference type="PIRSF" id="PIRSF039026">
    <property type="entry name" value="SiaP"/>
    <property type="match status" value="1"/>
</dbReference>
<keyword evidence="3" id="KW-0479">Metal-binding</keyword>
<name>A6DRT3_9BACT</name>
<dbReference type="Gene3D" id="3.40.190.170">
    <property type="entry name" value="Bacterial extracellular solute-binding protein, family 7"/>
    <property type="match status" value="1"/>
</dbReference>
<feature type="binding site" evidence="2">
    <location>
        <position position="158"/>
    </location>
    <ligand>
        <name>substrate</name>
    </ligand>
</feature>
<keyword evidence="1" id="KW-0732">Signal</keyword>
<sequence>MKKILIVLLVGSLLFGACVRRKKEAAHGGVKTRLKIASSYNSALPILGDSVKIMADRLELSSGGAITVRLMEPQDVGGLQAILEAVSSGKVDAGYGSAGFWAGKMPAGPLFSSVPFGPEAGPYLAWMKQGNGMKLYQQMYDDAGYNVKVLLCTVLPPETSGWFRKEINSQEDLKGLKMRFFGLGARVMEKMDVSTMLLGGGEIYPAMEKGVIDATEFSMPSIDKKIGLYKIAKYNYFPGWHQQSTLLELIVNKDKWNKLPESQKALIEMACNESLMNSLAQGEGTQFQVMKDNVEKYDVHIKRWNDQMLKAYEQAWKEVVKEESAKDKFFDEVWTDLSQFRKNYSLWEDNAYLPRHRK</sequence>
<dbReference type="Gene3D" id="3.40.190.10">
    <property type="entry name" value="Periplasmic binding protein-like II"/>
    <property type="match status" value="1"/>
</dbReference>
<reference evidence="4 5" key="1">
    <citation type="journal article" date="2010" name="J. Bacteriol.">
        <title>Genome sequence of Lentisphaera araneosa HTCC2155T, the type species of the order Lentisphaerales in the phylum Lentisphaerae.</title>
        <authorList>
            <person name="Thrash J.C."/>
            <person name="Cho J.C."/>
            <person name="Vergin K.L."/>
            <person name="Morris R.M."/>
            <person name="Giovannoni S.J."/>
        </authorList>
    </citation>
    <scope>NUCLEOTIDE SEQUENCE [LARGE SCALE GENOMIC DNA]</scope>
    <source>
        <strain evidence="4 5">HTCC2155</strain>
    </source>
</reference>
<feature type="binding site" evidence="3">
    <location>
        <position position="242"/>
    </location>
    <ligand>
        <name>substrate</name>
    </ligand>
</feature>
<dbReference type="InterPro" id="IPR026289">
    <property type="entry name" value="SBP_TakP-like"/>
</dbReference>
<dbReference type="RefSeq" id="WP_007280551.1">
    <property type="nucleotide sequence ID" value="NZ_ABCK01000026.1"/>
</dbReference>
<dbReference type="Pfam" id="PF03480">
    <property type="entry name" value="DctP"/>
    <property type="match status" value="1"/>
</dbReference>